<evidence type="ECO:0000256" key="7">
    <source>
        <dbReference type="SAM" id="MobiDB-lite"/>
    </source>
</evidence>
<dbReference type="EMBL" id="CP111015">
    <property type="protein sequence ID" value="WAR02389.1"/>
    <property type="molecule type" value="Genomic_DNA"/>
</dbReference>
<feature type="region of interest" description="Disordered" evidence="7">
    <location>
        <begin position="351"/>
        <end position="442"/>
    </location>
</feature>
<dbReference type="Proteomes" id="UP001164746">
    <property type="component" value="Chromosome 4"/>
</dbReference>
<dbReference type="InterPro" id="IPR006085">
    <property type="entry name" value="XPG_DNA_repair_N"/>
</dbReference>
<evidence type="ECO:0000313" key="9">
    <source>
        <dbReference type="EMBL" id="WAR02389.1"/>
    </source>
</evidence>
<name>A0ABY7E1U8_MYAAR</name>
<evidence type="ECO:0000256" key="2">
    <source>
        <dbReference type="ARBA" id="ARBA00022722"/>
    </source>
</evidence>
<dbReference type="InterPro" id="IPR029060">
    <property type="entry name" value="PIN-like_dom_sf"/>
</dbReference>
<accession>A0ABY7E1U8</accession>
<dbReference type="SMART" id="SM00279">
    <property type="entry name" value="HhH2"/>
    <property type="match status" value="1"/>
</dbReference>
<dbReference type="Gene3D" id="3.40.50.1010">
    <property type="entry name" value="5'-nuclease"/>
    <property type="match status" value="2"/>
</dbReference>
<dbReference type="SUPFAM" id="SSF88723">
    <property type="entry name" value="PIN domain-like"/>
    <property type="match status" value="1"/>
</dbReference>
<dbReference type="Pfam" id="PF00867">
    <property type="entry name" value="XPG_I"/>
    <property type="match status" value="1"/>
</dbReference>
<dbReference type="InterPro" id="IPR006086">
    <property type="entry name" value="XPG-I_dom"/>
</dbReference>
<keyword evidence="3" id="KW-0479">Metal-binding</keyword>
<dbReference type="InterPro" id="IPR008918">
    <property type="entry name" value="HhH2"/>
</dbReference>
<dbReference type="Pfam" id="PF00752">
    <property type="entry name" value="XPG_N"/>
    <property type="match status" value="1"/>
</dbReference>
<organism evidence="9 10">
    <name type="scientific">Mya arenaria</name>
    <name type="common">Soft-shell clam</name>
    <dbReference type="NCBI Taxonomy" id="6604"/>
    <lineage>
        <taxon>Eukaryota</taxon>
        <taxon>Metazoa</taxon>
        <taxon>Spiralia</taxon>
        <taxon>Lophotrochozoa</taxon>
        <taxon>Mollusca</taxon>
        <taxon>Bivalvia</taxon>
        <taxon>Autobranchia</taxon>
        <taxon>Heteroconchia</taxon>
        <taxon>Euheterodonta</taxon>
        <taxon>Imparidentia</taxon>
        <taxon>Neoheterodontei</taxon>
        <taxon>Myida</taxon>
        <taxon>Myoidea</taxon>
        <taxon>Myidae</taxon>
        <taxon>Mya</taxon>
    </lineage>
</organism>
<proteinExistence type="predicted"/>
<keyword evidence="10" id="KW-1185">Reference proteome</keyword>
<evidence type="ECO:0000313" key="10">
    <source>
        <dbReference type="Proteomes" id="UP001164746"/>
    </source>
</evidence>
<dbReference type="Gene3D" id="1.10.150.20">
    <property type="entry name" value="5' to 3' exonuclease, C-terminal subdomain"/>
    <property type="match status" value="1"/>
</dbReference>
<keyword evidence="5" id="KW-0460">Magnesium</keyword>
<feature type="compositionally biased region" description="Polar residues" evidence="7">
    <location>
        <begin position="422"/>
        <end position="433"/>
    </location>
</feature>
<evidence type="ECO:0000256" key="3">
    <source>
        <dbReference type="ARBA" id="ARBA00022723"/>
    </source>
</evidence>
<reference evidence="9" key="1">
    <citation type="submission" date="2022-11" db="EMBL/GenBank/DDBJ databases">
        <title>Centuries of genome instability and evolution in soft-shell clam transmissible cancer (bioRxiv).</title>
        <authorList>
            <person name="Hart S.F.M."/>
            <person name="Yonemitsu M.A."/>
            <person name="Giersch R.M."/>
            <person name="Beal B.F."/>
            <person name="Arriagada G."/>
            <person name="Davis B.W."/>
            <person name="Ostrander E.A."/>
            <person name="Goff S.P."/>
            <person name="Metzger M.J."/>
        </authorList>
    </citation>
    <scope>NUCLEOTIDE SEQUENCE</scope>
    <source>
        <strain evidence="9">MELC-2E11</strain>
        <tissue evidence="9">Siphon/mantle</tissue>
    </source>
</reference>
<evidence type="ECO:0000256" key="1">
    <source>
        <dbReference type="ARBA" id="ARBA00001946"/>
    </source>
</evidence>
<dbReference type="Pfam" id="PF18704">
    <property type="entry name" value="Chromo_2"/>
    <property type="match status" value="1"/>
</dbReference>
<keyword evidence="4" id="KW-0378">Hydrolase</keyword>
<dbReference type="PANTHER" id="PTHR11081">
    <property type="entry name" value="FLAP ENDONUCLEASE FAMILY MEMBER"/>
    <property type="match status" value="1"/>
</dbReference>
<comment type="cofactor">
    <cofactor evidence="1">
        <name>Mg(2+)</name>
        <dbReference type="ChEBI" id="CHEBI:18420"/>
    </cofactor>
</comment>
<evidence type="ECO:0000256" key="6">
    <source>
        <dbReference type="SAM" id="Coils"/>
    </source>
</evidence>
<dbReference type="PANTHER" id="PTHR11081:SF70">
    <property type="entry name" value="FLAP ENDONUCLEASE GEN HOMOLOG 1"/>
    <property type="match status" value="1"/>
</dbReference>
<dbReference type="InterPro" id="IPR041012">
    <property type="entry name" value="GEN_chromo"/>
</dbReference>
<feature type="compositionally biased region" description="Basic and acidic residues" evidence="7">
    <location>
        <begin position="716"/>
        <end position="729"/>
    </location>
</feature>
<feature type="domain" description="XPG N-terminal" evidence="8">
    <location>
        <begin position="9"/>
        <end position="104"/>
    </location>
</feature>
<gene>
    <name evidence="9" type="ORF">MAR_008947</name>
</gene>
<feature type="compositionally biased region" description="Polar residues" evidence="7">
    <location>
        <begin position="357"/>
        <end position="367"/>
    </location>
</feature>
<feature type="region of interest" description="Disordered" evidence="7">
    <location>
        <begin position="100"/>
        <end position="120"/>
    </location>
</feature>
<keyword evidence="2" id="KW-0540">Nuclease</keyword>
<dbReference type="InterPro" id="IPR006084">
    <property type="entry name" value="XPG/Rad2"/>
</dbReference>
<feature type="compositionally biased region" description="Polar residues" evidence="7">
    <location>
        <begin position="631"/>
        <end position="715"/>
    </location>
</feature>
<dbReference type="InterPro" id="IPR036279">
    <property type="entry name" value="5-3_exonuclease_C_sf"/>
</dbReference>
<feature type="coiled-coil region" evidence="6">
    <location>
        <begin position="575"/>
        <end position="614"/>
    </location>
</feature>
<keyword evidence="6" id="KW-0175">Coiled coil</keyword>
<protein>
    <submittedName>
        <fullName evidence="9">GEN-like protein</fullName>
    </submittedName>
</protein>
<evidence type="ECO:0000256" key="4">
    <source>
        <dbReference type="ARBA" id="ARBA00022801"/>
    </source>
</evidence>
<evidence type="ECO:0000256" key="5">
    <source>
        <dbReference type="ARBA" id="ARBA00022842"/>
    </source>
</evidence>
<feature type="region of interest" description="Disordered" evidence="7">
    <location>
        <begin position="631"/>
        <end position="765"/>
    </location>
</feature>
<sequence>MAQSLVAKMGVTQLWQVLGPVEEHLPLSSLCGQTLAVDLSIWVCETQCVKQMQGVVSKPFLRNLFFRISHLSQLGVKLVFVIEGSAPELKWDTMMKRQQARFPGRQGKPPGAKPGGTQNRRNFNACLRELVDGCLTNDGDAFLYGAKTVYRNFTMNTKDPHVEMFRTCDIEKRLGITHSGLVALGLLVGCDFVPKGVPGIGVANAVRLLQSLAGRDVIQRMREWRSMSESACLDQVEQMVRRKALDVPDFPQDKSDGSYYVTIENQEMFAKCYPDVVDEFALNIDTKKKVKGKKKKKKGKDKDDNLDNISFNFQKMNLKEVTTKLTESAKCLPQDFDIYNESSLLKKAKQPKHLTLDSVSNKPQNNVTSKSTDSSKSKKACIANEPHGAKPLKKESAQDGYIPLSQRVKMRLQSKSDRSEGGTLNTPMQLNTGSKKDLNSDNAEWSDMSSLIEEVGNLSLQQNKKQGLSISMSSPAVNTKFPMQFSPAVIQALTPKGISLSKEDYSTLLSTLDELDANETGTKTPKATERPEESDEDTACNIYLSDIEKASAQLKKMNASVTLDPIRLVGEQQIVENIETKSKSARKKLRRKEKKRALEDIAQLNNMALNMSQNNVRNPKTKVLTEANVKSANKSAENVHTTQINSRKTSAENVKTTLNNSRKTSAENVKTTLNNSRKTSAENVKTTLNNSRKTSAENVKTAQSNKRASQISVTDNAKKVIDEKGEKLDTPQPINGSQKKKKVKHTEPIPSCAETMQGGNDNTVENDKEACLAGVETDTPVEIDGSVTDENKDLVGNSADIHGQIQVQHANSSSLPKFEDILDTDEDECIQSDGNSDSDDVKLVTGNEMFTHIADNIRKELVEQFVDLETQHIENEKVKDDIENGTAGVIVLESDAEMAGYEINGKICNGGLECNVNGNEKIVEENPLFDENTEKNITTLDNGIGAIDVVTNNHVEVKEKCNGVDEYQNENTSENCLVLNGAKDCDAFKVVDLVKDIEKSAIDTSISNGNVVENGCNDDCHDAYNDYDALEIEDKEESAVFVVNENLAENGANDDEYNENVVEGSVVCITNEYIAENGYKSGELSPNGTKVEGCEDIANDCMDVPSVVNDLDQEVNGGLHGPVKDVMTISTDNIASPACLADRLKMRISKSKVRNVLDSFTNNRFDC</sequence>
<dbReference type="SUPFAM" id="SSF47807">
    <property type="entry name" value="5' to 3' exonuclease, C-terminal subdomain"/>
    <property type="match status" value="1"/>
</dbReference>
<feature type="region of interest" description="Disordered" evidence="7">
    <location>
        <begin position="516"/>
        <end position="537"/>
    </location>
</feature>
<dbReference type="SMART" id="SM00485">
    <property type="entry name" value="XPGN"/>
    <property type="match status" value="1"/>
</dbReference>
<dbReference type="PRINTS" id="PR00853">
    <property type="entry name" value="XPGRADSUPER"/>
</dbReference>
<dbReference type="CDD" id="cd09869">
    <property type="entry name" value="PIN_GEN1"/>
    <property type="match status" value="1"/>
</dbReference>
<evidence type="ECO:0000259" key="8">
    <source>
        <dbReference type="SMART" id="SM00485"/>
    </source>
</evidence>